<keyword evidence="1 3" id="KW-0808">Transferase</keyword>
<name>A0A1N6I936_9FLAO</name>
<dbReference type="STRING" id="59733.SAMN05421769_3157"/>
<accession>A0A1N6I936</accession>
<dbReference type="GO" id="GO:0009103">
    <property type="term" value="P:lipopolysaccharide biosynthetic process"/>
    <property type="evidence" value="ECO:0007669"/>
    <property type="project" value="TreeGrafter"/>
</dbReference>
<dbReference type="Pfam" id="PF00534">
    <property type="entry name" value="Glycos_transf_1"/>
    <property type="match status" value="1"/>
</dbReference>
<evidence type="ECO:0000313" key="3">
    <source>
        <dbReference type="EMBL" id="SIO28489.1"/>
    </source>
</evidence>
<dbReference type="AlphaFoldDB" id="A0A1N6I936"/>
<protein>
    <submittedName>
        <fullName evidence="3">Glycosyltransferase involved in cell wall bisynthesis</fullName>
    </submittedName>
</protein>
<dbReference type="Proteomes" id="UP000184782">
    <property type="component" value="Unassembled WGS sequence"/>
</dbReference>
<dbReference type="CDD" id="cd03801">
    <property type="entry name" value="GT4_PimA-like"/>
    <property type="match status" value="1"/>
</dbReference>
<dbReference type="GO" id="GO:0016757">
    <property type="term" value="F:glycosyltransferase activity"/>
    <property type="evidence" value="ECO:0007669"/>
    <property type="project" value="InterPro"/>
</dbReference>
<keyword evidence="4" id="KW-1185">Reference proteome</keyword>
<gene>
    <name evidence="3" type="ORF">SAMN05421769_3157</name>
</gene>
<dbReference type="EMBL" id="FSRQ01000003">
    <property type="protein sequence ID" value="SIO28489.1"/>
    <property type="molecule type" value="Genomic_DNA"/>
</dbReference>
<organism evidence="3 4">
    <name type="scientific">Chryseobacterium scophthalmum</name>
    <dbReference type="NCBI Taxonomy" id="59733"/>
    <lineage>
        <taxon>Bacteria</taxon>
        <taxon>Pseudomonadati</taxon>
        <taxon>Bacteroidota</taxon>
        <taxon>Flavobacteriia</taxon>
        <taxon>Flavobacteriales</taxon>
        <taxon>Weeksellaceae</taxon>
        <taxon>Chryseobacterium group</taxon>
        <taxon>Chryseobacterium</taxon>
    </lineage>
</organism>
<reference evidence="4" key="1">
    <citation type="submission" date="2016-12" db="EMBL/GenBank/DDBJ databases">
        <authorList>
            <person name="Varghese N."/>
            <person name="Submissions S."/>
        </authorList>
    </citation>
    <scope>NUCLEOTIDE SEQUENCE [LARGE SCALE GENOMIC DNA]</scope>
    <source>
        <strain evidence="4">DSM 16779</strain>
    </source>
</reference>
<evidence type="ECO:0000256" key="1">
    <source>
        <dbReference type="ARBA" id="ARBA00022679"/>
    </source>
</evidence>
<evidence type="ECO:0000259" key="2">
    <source>
        <dbReference type="Pfam" id="PF00534"/>
    </source>
</evidence>
<feature type="domain" description="Glycosyl transferase family 1" evidence="2">
    <location>
        <begin position="170"/>
        <end position="310"/>
    </location>
</feature>
<dbReference type="RefSeq" id="WP_074231391.1">
    <property type="nucleotide sequence ID" value="NZ_FSRQ01000003.1"/>
</dbReference>
<dbReference type="InterPro" id="IPR001296">
    <property type="entry name" value="Glyco_trans_1"/>
</dbReference>
<dbReference type="Gene3D" id="3.40.50.2000">
    <property type="entry name" value="Glycogen Phosphorylase B"/>
    <property type="match status" value="2"/>
</dbReference>
<proteinExistence type="predicted"/>
<dbReference type="PANTHER" id="PTHR46401">
    <property type="entry name" value="GLYCOSYLTRANSFERASE WBBK-RELATED"/>
    <property type="match status" value="1"/>
</dbReference>
<sequence length="335" mass="38571">MSKIVFFCKDSKSNINLFEYYTQDIDALKDLGHEVVIVNRFIDIPFKFDVLFVWWWTYAFYPVILAKILRKPVIITGTFNFKFPDGFDGIDYFARPFWQRILIKFSVKSASLNLFVNNHELVNCTNYFKLKSSKYFPHIISADYLKEPNFENKKLELFNIAWSGKKNLIRKGVPELLEAIYILKKEGREIKLTLAGKRGDGIDYLHSLIKRYDINSLVTIVGEITKEEKISMMNSFAIFVQPSHYEGFGLAMAEAMGCGACIITCDVGAVKDVVGETGLYTVPGSPRDLADKIKIAIEDEQLRIKLQKMAFDRANNVFSYKKKLYSLDSFLNKLK</sequence>
<dbReference type="SUPFAM" id="SSF53756">
    <property type="entry name" value="UDP-Glycosyltransferase/glycogen phosphorylase"/>
    <property type="match status" value="1"/>
</dbReference>
<evidence type="ECO:0000313" key="4">
    <source>
        <dbReference type="Proteomes" id="UP000184782"/>
    </source>
</evidence>
<dbReference type="OrthoDB" id="9811239at2"/>
<dbReference type="PANTHER" id="PTHR46401:SF2">
    <property type="entry name" value="GLYCOSYLTRANSFERASE WBBK-RELATED"/>
    <property type="match status" value="1"/>
</dbReference>